<organism evidence="1 2">
    <name type="scientific">Rubrobacter marinus</name>
    <dbReference type="NCBI Taxonomy" id="2653852"/>
    <lineage>
        <taxon>Bacteria</taxon>
        <taxon>Bacillati</taxon>
        <taxon>Actinomycetota</taxon>
        <taxon>Rubrobacteria</taxon>
        <taxon>Rubrobacterales</taxon>
        <taxon>Rubrobacteraceae</taxon>
        <taxon>Rubrobacter</taxon>
    </lineage>
</organism>
<evidence type="ECO:0000313" key="2">
    <source>
        <dbReference type="Proteomes" id="UP000502706"/>
    </source>
</evidence>
<gene>
    <name evidence="1" type="ORF">GBA65_21905</name>
</gene>
<name>A0A6G8Q3P7_9ACTN</name>
<dbReference type="EMBL" id="CP045122">
    <property type="protein sequence ID" value="QIN81092.1"/>
    <property type="molecule type" value="Genomic_DNA"/>
</dbReference>
<geneLocation type="plasmid" evidence="1 2">
    <name>unnamed1</name>
</geneLocation>
<dbReference type="AlphaFoldDB" id="A0A6G8Q3P7"/>
<dbReference type="Proteomes" id="UP000502706">
    <property type="component" value="Plasmid unnamed1"/>
</dbReference>
<keyword evidence="2" id="KW-1185">Reference proteome</keyword>
<proteinExistence type="predicted"/>
<dbReference type="KEGG" id="rmar:GBA65_21905"/>
<protein>
    <submittedName>
        <fullName evidence="1">Uncharacterized protein</fullName>
    </submittedName>
</protein>
<sequence length="71" mass="7983">MDELTMQDLRDAFADKAESKGLEIVKGHGYSNGTFFDMEVKSPTGLRVYVMIEESRDEEYVNERYPAGGAS</sequence>
<keyword evidence="1" id="KW-0614">Plasmid</keyword>
<dbReference type="RefSeq" id="WP_166398802.1">
    <property type="nucleotide sequence ID" value="NZ_CP045122.1"/>
</dbReference>
<reference evidence="1 2" key="1">
    <citation type="submission" date="2019-10" db="EMBL/GenBank/DDBJ databases">
        <title>Rubrobacter sp nov SCSIO 52915 isolated from a deep-sea sediment in the South China Sea.</title>
        <authorList>
            <person name="Chen R.W."/>
        </authorList>
    </citation>
    <scope>NUCLEOTIDE SEQUENCE [LARGE SCALE GENOMIC DNA]</scope>
    <source>
        <strain evidence="1 2">SCSIO 52915</strain>
        <plasmid evidence="1 2">unnamed1</plasmid>
    </source>
</reference>
<accession>A0A6G8Q3P7</accession>
<evidence type="ECO:0000313" key="1">
    <source>
        <dbReference type="EMBL" id="QIN81092.1"/>
    </source>
</evidence>